<gene>
    <name evidence="2" type="ORF">Tco_1031041</name>
</gene>
<evidence type="ECO:0000313" key="2">
    <source>
        <dbReference type="EMBL" id="GJT71755.1"/>
    </source>
</evidence>
<reference evidence="2" key="2">
    <citation type="submission" date="2022-01" db="EMBL/GenBank/DDBJ databases">
        <authorList>
            <person name="Yamashiro T."/>
            <person name="Shiraishi A."/>
            <person name="Satake H."/>
            <person name="Nakayama K."/>
        </authorList>
    </citation>
    <scope>NUCLEOTIDE SEQUENCE</scope>
</reference>
<dbReference type="EMBL" id="BQNB010018193">
    <property type="protein sequence ID" value="GJT71755.1"/>
    <property type="molecule type" value="Genomic_DNA"/>
</dbReference>
<feature type="compositionally biased region" description="Low complexity" evidence="1">
    <location>
        <begin position="120"/>
        <end position="134"/>
    </location>
</feature>
<accession>A0ABQ5G8C6</accession>
<comment type="caution">
    <text evidence="2">The sequence shown here is derived from an EMBL/GenBank/DDBJ whole genome shotgun (WGS) entry which is preliminary data.</text>
</comment>
<name>A0ABQ5G8C6_9ASTR</name>
<protein>
    <recommendedName>
        <fullName evidence="4">No apical meristem-associated C-terminal domain-containing protein</fullName>
    </recommendedName>
</protein>
<keyword evidence="3" id="KW-1185">Reference proteome</keyword>
<evidence type="ECO:0008006" key="4">
    <source>
        <dbReference type="Google" id="ProtNLM"/>
    </source>
</evidence>
<evidence type="ECO:0000313" key="3">
    <source>
        <dbReference type="Proteomes" id="UP001151760"/>
    </source>
</evidence>
<dbReference type="PANTHER" id="PTHR45023">
    <property type="match status" value="1"/>
</dbReference>
<feature type="region of interest" description="Disordered" evidence="1">
    <location>
        <begin position="92"/>
        <end position="134"/>
    </location>
</feature>
<reference evidence="2" key="1">
    <citation type="journal article" date="2022" name="Int. J. Mol. Sci.">
        <title>Draft Genome of Tanacetum Coccineum: Genomic Comparison of Closely Related Tanacetum-Family Plants.</title>
        <authorList>
            <person name="Yamashiro T."/>
            <person name="Shiraishi A."/>
            <person name="Nakayama K."/>
            <person name="Satake H."/>
        </authorList>
    </citation>
    <scope>NUCLEOTIDE SEQUENCE</scope>
</reference>
<sequence>MEDFNSRTTAPRTKNMMMGKWTRMHSDCQMFNAIYKHLTRKSGESDADLVENAKTSYMQRYGNKKFQYDHVWNILKNYPKWNAVEPIDGDNLQELFGPDPRERPAGKQRTPKKQKLVDTSSVGGSIGGSQSESVSGVLSQDYRHKCDAAEKAYEAKREKELGMLQCRELEFLMIDHSSLPPAKRAIIERKQAEIMRKYPGA</sequence>
<dbReference type="Proteomes" id="UP001151760">
    <property type="component" value="Unassembled WGS sequence"/>
</dbReference>
<proteinExistence type="predicted"/>
<organism evidence="2 3">
    <name type="scientific">Tanacetum coccineum</name>
    <dbReference type="NCBI Taxonomy" id="301880"/>
    <lineage>
        <taxon>Eukaryota</taxon>
        <taxon>Viridiplantae</taxon>
        <taxon>Streptophyta</taxon>
        <taxon>Embryophyta</taxon>
        <taxon>Tracheophyta</taxon>
        <taxon>Spermatophyta</taxon>
        <taxon>Magnoliopsida</taxon>
        <taxon>eudicotyledons</taxon>
        <taxon>Gunneridae</taxon>
        <taxon>Pentapetalae</taxon>
        <taxon>asterids</taxon>
        <taxon>campanulids</taxon>
        <taxon>Asterales</taxon>
        <taxon>Asteraceae</taxon>
        <taxon>Asteroideae</taxon>
        <taxon>Anthemideae</taxon>
        <taxon>Anthemidinae</taxon>
        <taxon>Tanacetum</taxon>
    </lineage>
</organism>
<dbReference type="PANTHER" id="PTHR45023:SF4">
    <property type="entry name" value="GLYCINE-RICH PROTEIN-RELATED"/>
    <property type="match status" value="1"/>
</dbReference>
<evidence type="ECO:0000256" key="1">
    <source>
        <dbReference type="SAM" id="MobiDB-lite"/>
    </source>
</evidence>